<feature type="compositionally biased region" description="Low complexity" evidence="1">
    <location>
        <begin position="290"/>
        <end position="305"/>
    </location>
</feature>
<name>A0A422N047_9TRYP</name>
<gene>
    <name evidence="2" type="ORF">Tco025E_09152</name>
</gene>
<evidence type="ECO:0000256" key="1">
    <source>
        <dbReference type="SAM" id="MobiDB-lite"/>
    </source>
</evidence>
<dbReference type="Proteomes" id="UP000284403">
    <property type="component" value="Unassembled WGS sequence"/>
</dbReference>
<dbReference type="AlphaFoldDB" id="A0A422N047"/>
<feature type="region of interest" description="Disordered" evidence="1">
    <location>
        <begin position="206"/>
        <end position="353"/>
    </location>
</feature>
<evidence type="ECO:0000313" key="3">
    <source>
        <dbReference type="Proteomes" id="UP000284403"/>
    </source>
</evidence>
<dbReference type="RefSeq" id="XP_029223908.1">
    <property type="nucleotide sequence ID" value="XM_029375978.1"/>
</dbReference>
<keyword evidence="3" id="KW-1185">Reference proteome</keyword>
<evidence type="ECO:0000313" key="2">
    <source>
        <dbReference type="EMBL" id="RNE98817.1"/>
    </source>
</evidence>
<comment type="caution">
    <text evidence="2">The sequence shown here is derived from an EMBL/GenBank/DDBJ whole genome shotgun (WGS) entry which is preliminary data.</text>
</comment>
<feature type="compositionally biased region" description="Polar residues" evidence="1">
    <location>
        <begin position="228"/>
        <end position="240"/>
    </location>
</feature>
<protein>
    <submittedName>
        <fullName evidence="2">Mucin-like glycoprotein</fullName>
    </submittedName>
</protein>
<dbReference type="EMBL" id="MKKU01001003">
    <property type="protein sequence ID" value="RNE98817.1"/>
    <property type="molecule type" value="Genomic_DNA"/>
</dbReference>
<reference evidence="2 3" key="1">
    <citation type="journal article" date="2018" name="BMC Genomics">
        <title>Genomic comparison of Trypanosoma conorhini and Trypanosoma rangeli to Trypanosoma cruzi strains of high and low virulence.</title>
        <authorList>
            <person name="Bradwell K.R."/>
            <person name="Koparde V.N."/>
            <person name="Matveyev A.V."/>
            <person name="Serrano M.G."/>
            <person name="Alves J.M."/>
            <person name="Parikh H."/>
            <person name="Huang B."/>
            <person name="Lee V."/>
            <person name="Espinosa-Alvarez O."/>
            <person name="Ortiz P.A."/>
            <person name="Costa-Martins A.G."/>
            <person name="Teixeira M.M."/>
            <person name="Buck G.A."/>
        </authorList>
    </citation>
    <scope>NUCLEOTIDE SEQUENCE [LARGE SCALE GENOMIC DNA]</scope>
    <source>
        <strain evidence="2 3">025E</strain>
    </source>
</reference>
<accession>A0A422N047</accession>
<feature type="compositionally biased region" description="Low complexity" evidence="1">
    <location>
        <begin position="318"/>
        <end position="351"/>
    </location>
</feature>
<feature type="compositionally biased region" description="Low complexity" evidence="1">
    <location>
        <begin position="241"/>
        <end position="271"/>
    </location>
</feature>
<organism evidence="2 3">
    <name type="scientific">Trypanosoma conorhini</name>
    <dbReference type="NCBI Taxonomy" id="83891"/>
    <lineage>
        <taxon>Eukaryota</taxon>
        <taxon>Discoba</taxon>
        <taxon>Euglenozoa</taxon>
        <taxon>Kinetoplastea</taxon>
        <taxon>Metakinetoplastina</taxon>
        <taxon>Trypanosomatida</taxon>
        <taxon>Trypanosomatidae</taxon>
        <taxon>Trypanosoma</taxon>
    </lineage>
</organism>
<proteinExistence type="predicted"/>
<dbReference type="GeneID" id="40322763"/>
<sequence>MNFFSCGCGALLRELSGLPPFSSLPLPALTLCAVPHRAPHFSLCFFFFAASQPTGSAAILLPPPPPPLFLPMALTVRRRAVCALALLALLCASVCGAIAEGPAANVNVSVEVSCPNTNDNKLRWRVAGEKTPTWKECPQAVKGAGGSETGAAGNNSLCIFAGSVFLEKFPTGTCPAPQPTEGTDAAAFTMNCTAAANSALHNLSKGQGGTISATEDPLGASGDCEFPTPSQTPAEVQTGSQPTEQQQTAGPQQQLPTQSSPQQLPAPSAPAKTEQEGNPSGVGRSVPKEPTAAAGQPGTAAGPTGSQESSAEGSRENTTPSVGTAASPAAAAGKAADGTTTTTTRSPSAGSHADSTATIATAWMRAPLLLLLLTAAIACTAGLF</sequence>